<dbReference type="Pfam" id="PF16746">
    <property type="entry name" value="BAR_3"/>
    <property type="match status" value="1"/>
</dbReference>
<keyword evidence="3 6" id="KW-1133">Transmembrane helix</keyword>
<dbReference type="GO" id="GO:0005737">
    <property type="term" value="C:cytoplasm"/>
    <property type="evidence" value="ECO:0007669"/>
    <property type="project" value="InterPro"/>
</dbReference>
<evidence type="ECO:0000256" key="2">
    <source>
        <dbReference type="ARBA" id="ARBA00022692"/>
    </source>
</evidence>
<dbReference type="GO" id="GO:0016020">
    <property type="term" value="C:membrane"/>
    <property type="evidence" value="ECO:0007669"/>
    <property type="project" value="UniProtKB-SubCell"/>
</dbReference>
<dbReference type="Gene3D" id="1.20.1270.60">
    <property type="entry name" value="Arfaptin homology (AH) domain/BAR domain"/>
    <property type="match status" value="1"/>
</dbReference>
<feature type="region of interest" description="Disordered" evidence="5">
    <location>
        <begin position="689"/>
        <end position="711"/>
    </location>
</feature>
<proteinExistence type="predicted"/>
<evidence type="ECO:0000313" key="9">
    <source>
        <dbReference type="EMBL" id="KAH3668556.1"/>
    </source>
</evidence>
<keyword evidence="4 6" id="KW-0472">Membrane</keyword>
<evidence type="ECO:0000259" key="7">
    <source>
        <dbReference type="PROSITE" id="PS50003"/>
    </source>
</evidence>
<evidence type="ECO:0000256" key="5">
    <source>
        <dbReference type="SAM" id="MobiDB-lite"/>
    </source>
</evidence>
<evidence type="ECO:0000256" key="6">
    <source>
        <dbReference type="SAM" id="Phobius"/>
    </source>
</evidence>
<dbReference type="EMBL" id="JAEUBE010000158">
    <property type="protein sequence ID" value="KAH3668556.1"/>
    <property type="molecule type" value="Genomic_DNA"/>
</dbReference>
<keyword evidence="2 6" id="KW-0812">Transmembrane</keyword>
<dbReference type="RefSeq" id="XP_046062970.1">
    <property type="nucleotide sequence ID" value="XM_046203167.1"/>
</dbReference>
<dbReference type="Gene3D" id="2.30.29.30">
    <property type="entry name" value="Pleckstrin-homology domain (PH domain)/Phosphotyrosine-binding domain (PTB)"/>
    <property type="match status" value="1"/>
</dbReference>
<dbReference type="Pfam" id="PF16016">
    <property type="entry name" value="VASt"/>
    <property type="match status" value="1"/>
</dbReference>
<keyword evidence="10" id="KW-1185">Reference proteome</keyword>
<evidence type="ECO:0000256" key="3">
    <source>
        <dbReference type="ARBA" id="ARBA00022989"/>
    </source>
</evidence>
<dbReference type="PANTHER" id="PTHR14248">
    <property type="entry name" value="CYCLIN Y, ISOFORM A"/>
    <property type="match status" value="1"/>
</dbReference>
<dbReference type="PROSITE" id="PS50003">
    <property type="entry name" value="PH_DOMAIN"/>
    <property type="match status" value="1"/>
</dbReference>
<evidence type="ECO:0000256" key="4">
    <source>
        <dbReference type="ARBA" id="ARBA00023136"/>
    </source>
</evidence>
<dbReference type="CDD" id="cd13280">
    <property type="entry name" value="PH_SIP3"/>
    <property type="match status" value="1"/>
</dbReference>
<dbReference type="SMART" id="SM00233">
    <property type="entry name" value="PH"/>
    <property type="match status" value="1"/>
</dbReference>
<dbReference type="InterPro" id="IPR042067">
    <property type="entry name" value="Sip3_PH"/>
</dbReference>
<evidence type="ECO:0000313" key="10">
    <source>
        <dbReference type="Proteomes" id="UP000769157"/>
    </source>
</evidence>
<dbReference type="GeneID" id="70234277"/>
<dbReference type="InterPro" id="IPR027267">
    <property type="entry name" value="AH/BAR_dom_sf"/>
</dbReference>
<reference evidence="9" key="1">
    <citation type="journal article" date="2021" name="Open Biol.">
        <title>Shared evolutionary footprints suggest mitochondrial oxidative damage underlies multiple complex I losses in fungi.</title>
        <authorList>
            <person name="Schikora-Tamarit M.A."/>
            <person name="Marcet-Houben M."/>
            <person name="Nosek J."/>
            <person name="Gabaldon T."/>
        </authorList>
    </citation>
    <scope>NUCLEOTIDE SEQUENCE</scope>
    <source>
        <strain evidence="9">CBS6075</strain>
    </source>
</reference>
<comment type="caution">
    <text evidence="9">The sequence shown here is derived from an EMBL/GenBank/DDBJ whole genome shotgun (WGS) entry which is preliminary data.</text>
</comment>
<organism evidence="9 10">
    <name type="scientific">Ogataea philodendri</name>
    <dbReference type="NCBI Taxonomy" id="1378263"/>
    <lineage>
        <taxon>Eukaryota</taxon>
        <taxon>Fungi</taxon>
        <taxon>Dikarya</taxon>
        <taxon>Ascomycota</taxon>
        <taxon>Saccharomycotina</taxon>
        <taxon>Pichiomycetes</taxon>
        <taxon>Pichiales</taxon>
        <taxon>Pichiaceae</taxon>
        <taxon>Ogataea</taxon>
    </lineage>
</organism>
<accession>A0A9P8T823</accession>
<comment type="subcellular location">
    <subcellularLocation>
        <location evidence="1">Membrane</location>
    </subcellularLocation>
</comment>
<feature type="domain" description="VASt" evidence="8">
    <location>
        <begin position="734"/>
        <end position="900"/>
    </location>
</feature>
<dbReference type="InterPro" id="IPR001849">
    <property type="entry name" value="PH_domain"/>
</dbReference>
<dbReference type="SUPFAM" id="SSF103657">
    <property type="entry name" value="BAR/IMD domain-like"/>
    <property type="match status" value="1"/>
</dbReference>
<dbReference type="Proteomes" id="UP000769157">
    <property type="component" value="Unassembled WGS sequence"/>
</dbReference>
<protein>
    <recommendedName>
        <fullName evidence="11">Protein SIP3</fullName>
    </recommendedName>
</protein>
<gene>
    <name evidence="9" type="ORF">OGAPHI_002310</name>
</gene>
<evidence type="ECO:0008006" key="11">
    <source>
        <dbReference type="Google" id="ProtNLM"/>
    </source>
</evidence>
<dbReference type="Pfam" id="PF00169">
    <property type="entry name" value="PH"/>
    <property type="match status" value="1"/>
</dbReference>
<evidence type="ECO:0000259" key="8">
    <source>
        <dbReference type="PROSITE" id="PS51778"/>
    </source>
</evidence>
<dbReference type="InterPro" id="IPR031968">
    <property type="entry name" value="VASt"/>
</dbReference>
<evidence type="ECO:0000256" key="1">
    <source>
        <dbReference type="ARBA" id="ARBA00004370"/>
    </source>
</evidence>
<sequence>METPPNLESNTNLLLSPPIDTISNQSGERIVKLIAVGLKEASTDSPSFRASANYMNDRIVEYQSVLKKTIAFLKRYSSACSVLDGMSSELVSTFESLDHSSYLVKDVAKPCVSNTSKGMNVILNTFHSILGPKLDSANTLSTLLEKDFGAYFETRFAFETIQGKYDAYLERFVAQPKSLDPTSAKEDALQLFEIRKQYIHVCLSLWICLIDLRHKISSSLVGVSNNVWNASDQTRILSESLGLKQNYAAVVKAKHCLDVQIRSYKLLMKDLLVAKASSEEAVISLYTPSSDLNSYIPATINMSHLAETNVQQYEKHGWVFMKSNRLNSKDTVWIKRWLFVKSGLFGFLSLNSSLTAVEESDKIGILLANVRYKPEETRKFCFEIKTLETEITLQVETLGELKSWISVFHNVKASALKTNNAVSMSRFEPLLDQFRLKPVVEKDLELVNFPTSKSDNAQNLLTHTLPQLKLDLDFSPPLVTELTNLSCLSHLYLTSAEVPSAFTANVWGFINWGLYYTIDSPSLQKVSKVNELNSQNLTYINLRYPAFYPLELRRLDLQLRSLFESRVQPDEFVLVVFRAFWSANSKQELFCHIYVTQKHVYLYTSNCGLVSISIFNLVNFLYVDSVSKDNYDVLRMYTVSGISTKMKLFFESGSLIKDQINYLISARKSSETKSLETILENLTKIKTVRNQNHEDTSHGHSSGPSNKNDEENSVLTVASASDLDNNNKLNYSDDMKLLWIKKYDIPAKALFHVLVGDQSFLLHSMLPFAQITVDTGTQHTIWRCDSKQKLTRNIWSSNLEALSVQQEIESMSNNKYYNISQSTSYLRFPFGSARRLVIRFVIFNTDSRTCKLLVYYKVVKTKSFAEVLSSLFFRQVMLFKIDDLHKHITSAINSLSNENRKIASAIRLFGPVTKFDSDEPTKEELEFQKEVRGVKAELLLNVVLQKLNLELDKLIYVTAKLVLQSILTLFKDLQMYWILVVTLAVSLIFNLYFSGKTSYSYWMEYNTEKYVDSLTQRPVLMKRMISLSDIQEFTQRPQLLGSGNETASGCLLEFQKQMEVHDHPTSNTGRVQSRLVEFGLKRNELLTELGLLNAAEKTYITSEWKKWVFNEHKNCELARIKYPDSYDEQLARYCDSTRLEMNYISNNLL</sequence>
<feature type="transmembrane region" description="Helical" evidence="6">
    <location>
        <begin position="975"/>
        <end position="993"/>
    </location>
</feature>
<feature type="domain" description="PH" evidence="7">
    <location>
        <begin position="312"/>
        <end position="413"/>
    </location>
</feature>
<dbReference type="OrthoDB" id="10070851at2759"/>
<dbReference type="InterPro" id="IPR004148">
    <property type="entry name" value="BAR_dom"/>
</dbReference>
<dbReference type="AlphaFoldDB" id="A0A9P8T823"/>
<dbReference type="InterPro" id="IPR011993">
    <property type="entry name" value="PH-like_dom_sf"/>
</dbReference>
<reference evidence="9" key="2">
    <citation type="submission" date="2021-01" db="EMBL/GenBank/DDBJ databases">
        <authorList>
            <person name="Schikora-Tamarit M.A."/>
        </authorList>
    </citation>
    <scope>NUCLEOTIDE SEQUENCE</scope>
    <source>
        <strain evidence="9">CBS6075</strain>
    </source>
</reference>
<dbReference type="SUPFAM" id="SSF50729">
    <property type="entry name" value="PH domain-like"/>
    <property type="match status" value="1"/>
</dbReference>
<dbReference type="PROSITE" id="PS51778">
    <property type="entry name" value="VAST"/>
    <property type="match status" value="1"/>
</dbReference>
<name>A0A9P8T823_9ASCO</name>